<accession>A0ABD5T0I0</accession>
<dbReference type="EMBL" id="JBHSWT010000043">
    <property type="protein sequence ID" value="MFC6770300.1"/>
    <property type="molecule type" value="Genomic_DNA"/>
</dbReference>
<gene>
    <name evidence="1" type="ORF">ACFQDD_01960</name>
</gene>
<evidence type="ECO:0000313" key="1">
    <source>
        <dbReference type="EMBL" id="MFC6770300.1"/>
    </source>
</evidence>
<keyword evidence="2" id="KW-1185">Reference proteome</keyword>
<organism evidence="1 2">
    <name type="scientific">Halorubrum pallidum</name>
    <dbReference type="NCBI Taxonomy" id="1526114"/>
    <lineage>
        <taxon>Archaea</taxon>
        <taxon>Methanobacteriati</taxon>
        <taxon>Methanobacteriota</taxon>
        <taxon>Stenosarchaea group</taxon>
        <taxon>Halobacteria</taxon>
        <taxon>Halobacteriales</taxon>
        <taxon>Haloferacaceae</taxon>
        <taxon>Halorubrum</taxon>
    </lineage>
</organism>
<protein>
    <submittedName>
        <fullName evidence="1">Uncharacterized protein</fullName>
    </submittedName>
</protein>
<dbReference type="AlphaFoldDB" id="A0ABD5T0I0"/>
<sequence>MSLIDSKHLRSCTEHRVVSEGWCPVCETDAEPVGEYDGSVNQMDRRMAPDEEVVQDHLPGVVEAAEAAGGSVAVAVAMLPVKRLPAGYTRQERWFNVFEIRDPAGRVAKTLKSRSELKNATEQIESGAINLSAPDYDHLFDPDEWRPVFSMKAREVEFERVEEKRLRATASVPSEHAHSQLRREVGTVAENEGLSVHTRNAGNRFERTVLDIYIQDDS</sequence>
<name>A0ABD5T0I0_9EURY</name>
<dbReference type="Proteomes" id="UP001596274">
    <property type="component" value="Unassembled WGS sequence"/>
</dbReference>
<evidence type="ECO:0000313" key="2">
    <source>
        <dbReference type="Proteomes" id="UP001596274"/>
    </source>
</evidence>
<reference evidence="1 2" key="1">
    <citation type="journal article" date="2019" name="Int. J. Syst. Evol. Microbiol.">
        <title>The Global Catalogue of Microorganisms (GCM) 10K type strain sequencing project: providing services to taxonomists for standard genome sequencing and annotation.</title>
        <authorList>
            <consortium name="The Broad Institute Genomics Platform"/>
            <consortium name="The Broad Institute Genome Sequencing Center for Infectious Disease"/>
            <person name="Wu L."/>
            <person name="Ma J."/>
        </authorList>
    </citation>
    <scope>NUCLEOTIDE SEQUENCE [LARGE SCALE GENOMIC DNA]</scope>
    <source>
        <strain evidence="1 2">PJ61</strain>
    </source>
</reference>
<proteinExistence type="predicted"/>
<comment type="caution">
    <text evidence="1">The sequence shown here is derived from an EMBL/GenBank/DDBJ whole genome shotgun (WGS) entry which is preliminary data.</text>
</comment>